<dbReference type="RefSeq" id="XP_040678080.1">
    <property type="nucleotide sequence ID" value="XM_040823921.1"/>
</dbReference>
<keyword evidence="10" id="KW-1185">Reference proteome</keyword>
<evidence type="ECO:0000256" key="5">
    <source>
        <dbReference type="SAM" id="SignalP"/>
    </source>
</evidence>
<feature type="domain" description="Beta-galactosidase 1-like first all-beta" evidence="7">
    <location>
        <begin position="405"/>
        <end position="514"/>
    </location>
</feature>
<evidence type="ECO:0000259" key="6">
    <source>
        <dbReference type="Pfam" id="PF01301"/>
    </source>
</evidence>
<keyword evidence="2 9" id="KW-0378">Hydrolase</keyword>
<evidence type="ECO:0000256" key="2">
    <source>
        <dbReference type="ARBA" id="ARBA00022801"/>
    </source>
</evidence>
<dbReference type="Pfam" id="PF21467">
    <property type="entry name" value="BetaGal_gal-bd"/>
    <property type="match status" value="1"/>
</dbReference>
<gene>
    <name evidence="9" type="ORF">MAM_05123</name>
</gene>
<dbReference type="Proteomes" id="UP000030816">
    <property type="component" value="Unassembled WGS sequence"/>
</dbReference>
<dbReference type="PRINTS" id="PR00742">
    <property type="entry name" value="GLHYDRLASE35"/>
</dbReference>
<proteinExistence type="inferred from homology"/>
<dbReference type="STRING" id="1081103.A0A0B2WTM4"/>
<organism evidence="9 10">
    <name type="scientific">Metarhizium album (strain ARSEF 1941)</name>
    <dbReference type="NCBI Taxonomy" id="1081103"/>
    <lineage>
        <taxon>Eukaryota</taxon>
        <taxon>Fungi</taxon>
        <taxon>Dikarya</taxon>
        <taxon>Ascomycota</taxon>
        <taxon>Pezizomycotina</taxon>
        <taxon>Sordariomycetes</taxon>
        <taxon>Hypocreomycetidae</taxon>
        <taxon>Hypocreales</taxon>
        <taxon>Clavicipitaceae</taxon>
        <taxon>Metarhizium</taxon>
    </lineage>
</organism>
<dbReference type="SUPFAM" id="SSF49785">
    <property type="entry name" value="Galactose-binding domain-like"/>
    <property type="match status" value="1"/>
</dbReference>
<feature type="domain" description="Beta-galactosidase galactose-binding" evidence="8">
    <location>
        <begin position="537"/>
        <end position="602"/>
    </location>
</feature>
<dbReference type="Pfam" id="PF01301">
    <property type="entry name" value="Glyco_hydro_35"/>
    <property type="match status" value="1"/>
</dbReference>
<keyword evidence="3" id="KW-0326">Glycosidase</keyword>
<dbReference type="Gene3D" id="2.60.120.260">
    <property type="entry name" value="Galactose-binding domain-like"/>
    <property type="match status" value="2"/>
</dbReference>
<dbReference type="InterPro" id="IPR017853">
    <property type="entry name" value="GH"/>
</dbReference>
<evidence type="ECO:0000256" key="3">
    <source>
        <dbReference type="ARBA" id="ARBA00023295"/>
    </source>
</evidence>
<feature type="chain" id="PRO_5002079559" evidence="5">
    <location>
        <begin position="18"/>
        <end position="638"/>
    </location>
</feature>
<feature type="domain" description="Glycoside hydrolase 35 catalytic" evidence="6">
    <location>
        <begin position="39"/>
        <end position="357"/>
    </location>
</feature>
<dbReference type="GO" id="GO:0005975">
    <property type="term" value="P:carbohydrate metabolic process"/>
    <property type="evidence" value="ECO:0007669"/>
    <property type="project" value="InterPro"/>
</dbReference>
<evidence type="ECO:0000313" key="10">
    <source>
        <dbReference type="Proteomes" id="UP000030816"/>
    </source>
</evidence>
<dbReference type="Gene3D" id="3.20.20.80">
    <property type="entry name" value="Glycosidases"/>
    <property type="match status" value="1"/>
</dbReference>
<dbReference type="InterPro" id="IPR001944">
    <property type="entry name" value="Glycoside_Hdrlase_35"/>
</dbReference>
<evidence type="ECO:0000259" key="7">
    <source>
        <dbReference type="Pfam" id="PF21317"/>
    </source>
</evidence>
<evidence type="ECO:0000313" key="9">
    <source>
        <dbReference type="EMBL" id="KHN97014.1"/>
    </source>
</evidence>
<evidence type="ECO:0000256" key="1">
    <source>
        <dbReference type="ARBA" id="ARBA00009809"/>
    </source>
</evidence>
<dbReference type="PANTHER" id="PTHR23421">
    <property type="entry name" value="BETA-GALACTOSIDASE RELATED"/>
    <property type="match status" value="1"/>
</dbReference>
<comment type="caution">
    <text evidence="9">The sequence shown here is derived from an EMBL/GenBank/DDBJ whole genome shotgun (WGS) entry which is preliminary data.</text>
</comment>
<feature type="signal peptide" evidence="5">
    <location>
        <begin position="1"/>
        <end position="17"/>
    </location>
</feature>
<dbReference type="GeneID" id="63739578"/>
<dbReference type="Pfam" id="PF21317">
    <property type="entry name" value="BetaGal_ABD_1"/>
    <property type="match status" value="1"/>
</dbReference>
<dbReference type="AlphaFoldDB" id="A0A0B2WTM4"/>
<dbReference type="HOGENOM" id="CLU_007853_7_2_1"/>
<dbReference type="GO" id="GO:0004565">
    <property type="term" value="F:beta-galactosidase activity"/>
    <property type="evidence" value="ECO:0007669"/>
    <property type="project" value="InterPro"/>
</dbReference>
<dbReference type="InterPro" id="IPR048912">
    <property type="entry name" value="BetaGal1-like_ABD1"/>
</dbReference>
<protein>
    <submittedName>
        <fullName evidence="9">Glycoside hydrolase, family 35</fullName>
    </submittedName>
</protein>
<dbReference type="InterPro" id="IPR048913">
    <property type="entry name" value="BetaGal_gal-bd"/>
</dbReference>
<evidence type="ECO:0000259" key="8">
    <source>
        <dbReference type="Pfam" id="PF21467"/>
    </source>
</evidence>
<comment type="similarity">
    <text evidence="1 4">Belongs to the glycosyl hydrolase 35 family.</text>
</comment>
<accession>A0A0B2WTM4</accession>
<dbReference type="InterPro" id="IPR031330">
    <property type="entry name" value="Gly_Hdrlase_35_cat"/>
</dbReference>
<dbReference type="EMBL" id="AZHE01000012">
    <property type="protein sequence ID" value="KHN97014.1"/>
    <property type="molecule type" value="Genomic_DNA"/>
</dbReference>
<dbReference type="InterPro" id="IPR008979">
    <property type="entry name" value="Galactose-bd-like_sf"/>
</dbReference>
<evidence type="ECO:0000256" key="4">
    <source>
        <dbReference type="RuleBase" id="RU003679"/>
    </source>
</evidence>
<dbReference type="PIRSF" id="PIRSF006336">
    <property type="entry name" value="B-gal"/>
    <property type="match status" value="1"/>
</dbReference>
<keyword evidence="5" id="KW-0732">Signal</keyword>
<dbReference type="OrthoDB" id="1657402at2759"/>
<dbReference type="SUPFAM" id="SSF51445">
    <property type="entry name" value="(Trans)glycosidases"/>
    <property type="match status" value="1"/>
</dbReference>
<reference evidence="9 10" key="1">
    <citation type="journal article" date="2014" name="Proc. Natl. Acad. Sci. U.S.A.">
        <title>Trajectory and genomic determinants of fungal-pathogen speciation and host adaptation.</title>
        <authorList>
            <person name="Hu X."/>
            <person name="Xiao G."/>
            <person name="Zheng P."/>
            <person name="Shang Y."/>
            <person name="Su Y."/>
            <person name="Zhang X."/>
            <person name="Liu X."/>
            <person name="Zhan S."/>
            <person name="St Leger R.J."/>
            <person name="Wang C."/>
        </authorList>
    </citation>
    <scope>NUCLEOTIDE SEQUENCE [LARGE SCALE GENOMIC DNA]</scope>
    <source>
        <strain evidence="9 10">ARSEF 1941</strain>
    </source>
</reference>
<dbReference type="InterPro" id="IPR026283">
    <property type="entry name" value="B-gal_1-like"/>
</dbReference>
<name>A0A0B2WTM4_METAS</name>
<sequence>MHLLQAVLAATASAVLSGATSPPATSPSLAAFSYNRTGFFLHGKPFVIIGGQMDPQRIPYDFWPQRIVAAKAMGINTIFSHVFWNEMEPEKGKWKGKEPANNVNDFVSIAKKEGMYVVLRPGPYVGAERDWGGLPYWLSRIHGLKVRRYNEPFLHATKKYFARLARDLARFQVTRGGNIIMVQLENGDSSYRGDMQYKQALRNITASLFDVPLYTADSGESLQPEDGKIPHALSAAYDGPQGARVRDEAIADTPSPGPLLDGDAYISKPLQYGSAAHHHETQDEPGLVKSYLGNVHKALSANKSLNLYMLHGGTNFGLSAGSLSTGNRTMPWTNSHYAGSPLDEAGRTTPLYHLLRSEILKHVPDASGIPDPPENEPLMATEAFHLKPYGSILDTVAHTKTRQTPEYMENLKQSQGLILYEHRVQKPARGTLRAGDRPRDRIIVYVNNRRKGTIDSFYTRPAAVDLSLNKGDLLQLLVENAGRASSSRVDDPFKGINGTVTVGDSVVVGWKIRQVPCKEPPLLKSPLVGSIQKGIMPVYYSGRFKVPGLGEGEPFSLRDTYLTIRGGTRGIVWINGFNLGRYWIVGPQQSLFLPGALLKPGRVNRVTVLEMKPWNVSLVARGETAMRWENHPDRDAPP</sequence>